<dbReference type="EMBL" id="JAVYJV010000024">
    <property type="protein sequence ID" value="KAK4338142.1"/>
    <property type="molecule type" value="Genomic_DNA"/>
</dbReference>
<dbReference type="Proteomes" id="UP001291623">
    <property type="component" value="Unassembled WGS sequence"/>
</dbReference>
<accession>A0AAE1QTT0</accession>
<keyword evidence="2" id="KW-1185">Reference proteome</keyword>
<organism evidence="1 2">
    <name type="scientific">Anisodus tanguticus</name>
    <dbReference type="NCBI Taxonomy" id="243964"/>
    <lineage>
        <taxon>Eukaryota</taxon>
        <taxon>Viridiplantae</taxon>
        <taxon>Streptophyta</taxon>
        <taxon>Embryophyta</taxon>
        <taxon>Tracheophyta</taxon>
        <taxon>Spermatophyta</taxon>
        <taxon>Magnoliopsida</taxon>
        <taxon>eudicotyledons</taxon>
        <taxon>Gunneridae</taxon>
        <taxon>Pentapetalae</taxon>
        <taxon>asterids</taxon>
        <taxon>lamiids</taxon>
        <taxon>Solanales</taxon>
        <taxon>Solanaceae</taxon>
        <taxon>Solanoideae</taxon>
        <taxon>Hyoscyameae</taxon>
        <taxon>Anisodus</taxon>
    </lineage>
</organism>
<dbReference type="Gene3D" id="3.30.559.10">
    <property type="entry name" value="Chloramphenicol acetyltransferase-like domain"/>
    <property type="match status" value="1"/>
</dbReference>
<proteinExistence type="predicted"/>
<gene>
    <name evidence="1" type="ORF">RND71_042629</name>
</gene>
<comment type="caution">
    <text evidence="1">The sequence shown here is derived from an EMBL/GenBank/DDBJ whole genome shotgun (WGS) entry which is preliminary data.</text>
</comment>
<evidence type="ECO:0000313" key="1">
    <source>
        <dbReference type="EMBL" id="KAK4338142.1"/>
    </source>
</evidence>
<protein>
    <submittedName>
        <fullName evidence="1">Uncharacterized protein</fullName>
    </submittedName>
</protein>
<dbReference type="InterPro" id="IPR023213">
    <property type="entry name" value="CAT-like_dom_sf"/>
</dbReference>
<name>A0AAE1QTT0_9SOLA</name>
<dbReference type="AlphaFoldDB" id="A0AAE1QTT0"/>
<reference evidence="1" key="1">
    <citation type="submission" date="2023-12" db="EMBL/GenBank/DDBJ databases">
        <title>Genome assembly of Anisodus tanguticus.</title>
        <authorList>
            <person name="Wang Y.-J."/>
        </authorList>
    </citation>
    <scope>NUCLEOTIDE SEQUENCE</scope>
    <source>
        <strain evidence="1">KB-2021</strain>
        <tissue evidence="1">Leaf</tissue>
    </source>
</reference>
<sequence length="104" mass="11793">MSEIDVWRFWIGDGGTGSAMVSEDKTRDHYAKIPSTQMIGSFIFSPSTDIHTDTMIDEINNKSLSRKRYVFFDSKLKLLKAQVTSETGVENPTRLEVLSALIYK</sequence>
<evidence type="ECO:0000313" key="2">
    <source>
        <dbReference type="Proteomes" id="UP001291623"/>
    </source>
</evidence>